<reference evidence="3 4" key="2">
    <citation type="submission" date="2023-06" db="EMBL/GenBank/DDBJ databases">
        <title>Identification and characterization of horizontal gene transfer across gut microbiota members of farm animals based on homology search.</title>
        <authorList>
            <person name="Schwarzerova J."/>
            <person name="Nykrynova M."/>
            <person name="Jureckova K."/>
            <person name="Cejkova D."/>
            <person name="Rychlik I."/>
        </authorList>
    </citation>
    <scope>NUCLEOTIDE SEQUENCE [LARGE SCALE GENOMIC DNA]</scope>
    <source>
        <strain evidence="3 4">ET340</strain>
    </source>
</reference>
<name>A0ABT7UT84_9FIRM</name>
<dbReference type="Pfam" id="PF03819">
    <property type="entry name" value="MazG"/>
    <property type="match status" value="1"/>
</dbReference>
<dbReference type="PANTHER" id="PTHR30522">
    <property type="entry name" value="NUCLEOSIDE TRIPHOSPHATE PYROPHOSPHOHYDROLASE"/>
    <property type="match status" value="1"/>
</dbReference>
<feature type="coiled-coil region" evidence="1">
    <location>
        <begin position="167"/>
        <end position="197"/>
    </location>
</feature>
<feature type="domain" description="NTP pyrophosphohydrolase MazG-like" evidence="2">
    <location>
        <begin position="34"/>
        <end position="107"/>
    </location>
</feature>
<reference evidence="4" key="1">
    <citation type="submission" date="2023-06" db="EMBL/GenBank/DDBJ databases">
        <title>Identification and characterization of horizontal gene transfer across gut microbiota members of farm animals based on homology search.</title>
        <authorList>
            <person name="Zeman M."/>
            <person name="Kubasova T."/>
            <person name="Jahodarova E."/>
            <person name="Nykrynova M."/>
            <person name="Rychlik I."/>
        </authorList>
    </citation>
    <scope>NUCLEOTIDE SEQUENCE [LARGE SCALE GENOMIC DNA]</scope>
    <source>
        <strain evidence="4">ET340</strain>
    </source>
</reference>
<dbReference type="EC" id="3.6.1.9" evidence="3"/>
<dbReference type="Gene3D" id="1.10.287.1080">
    <property type="entry name" value="MazG-like"/>
    <property type="match status" value="2"/>
</dbReference>
<dbReference type="InterPro" id="IPR004518">
    <property type="entry name" value="MazG-like_dom"/>
</dbReference>
<dbReference type="Pfam" id="PF01503">
    <property type="entry name" value="PRA-PH"/>
    <property type="match status" value="1"/>
</dbReference>
<evidence type="ECO:0000313" key="4">
    <source>
        <dbReference type="Proteomes" id="UP001529380"/>
    </source>
</evidence>
<evidence type="ECO:0000256" key="1">
    <source>
        <dbReference type="SAM" id="Coils"/>
    </source>
</evidence>
<dbReference type="Proteomes" id="UP001529380">
    <property type="component" value="Unassembled WGS sequence"/>
</dbReference>
<keyword evidence="4" id="KW-1185">Reference proteome</keyword>
<comment type="caution">
    <text evidence="3">The sequence shown here is derived from an EMBL/GenBank/DDBJ whole genome shotgun (WGS) entry which is preliminary data.</text>
</comment>
<dbReference type="NCBIfam" id="TIGR00444">
    <property type="entry name" value="mazG"/>
    <property type="match status" value="1"/>
</dbReference>
<evidence type="ECO:0000313" key="3">
    <source>
        <dbReference type="EMBL" id="MDM8202106.1"/>
    </source>
</evidence>
<dbReference type="RefSeq" id="WP_289600488.1">
    <property type="nucleotide sequence ID" value="NZ_JAUDCL010000027.1"/>
</dbReference>
<proteinExistence type="predicted"/>
<dbReference type="SUPFAM" id="SSF101386">
    <property type="entry name" value="all-alpha NTP pyrophosphatases"/>
    <property type="match status" value="2"/>
</dbReference>
<sequence>MGFTPKERYDAQDLVRIVAQLRAPQGGCPWDREQTHTSIRMNFIEETYEAVDAIDQNDAHLLCEELGDVMLQVALHSQMEAEKGTFTFDDVCDGICKKLIYRHPHVFGEESAAATTGQALANWEALKNAEKGRATAKDRLESVPRSFPALMRAAKLQKRAGAYGFAYQEPEDALNDVKDELAELEQAMQGRENAAEEVGDLLFAVAGLARALGVDPEQVLTGASDRYQSRIIRCEELAGSETLAGLNDEERRALWRQAKNEEQSSKV</sequence>
<dbReference type="EMBL" id="JAUDCL010000027">
    <property type="protein sequence ID" value="MDM8202106.1"/>
    <property type="molecule type" value="Genomic_DNA"/>
</dbReference>
<dbReference type="CDD" id="cd11529">
    <property type="entry name" value="NTP-PPase_MazG_Cterm"/>
    <property type="match status" value="1"/>
</dbReference>
<dbReference type="CDD" id="cd11528">
    <property type="entry name" value="NTP-PPase_MazG_Nterm"/>
    <property type="match status" value="1"/>
</dbReference>
<dbReference type="InterPro" id="IPR048015">
    <property type="entry name" value="NTP-PPase_MazG-like_N"/>
</dbReference>
<dbReference type="InterPro" id="IPR048011">
    <property type="entry name" value="NTP-PPase_MazG-like_C"/>
</dbReference>
<protein>
    <submittedName>
        <fullName evidence="3">Nucleoside triphosphate pyrophosphohydrolase</fullName>
        <ecNumber evidence="3">3.6.1.9</ecNumber>
    </submittedName>
</protein>
<organism evidence="3 4">
    <name type="scientific">Allofournierella massiliensis</name>
    <dbReference type="NCBI Taxonomy" id="1650663"/>
    <lineage>
        <taxon>Bacteria</taxon>
        <taxon>Bacillati</taxon>
        <taxon>Bacillota</taxon>
        <taxon>Clostridia</taxon>
        <taxon>Eubacteriales</taxon>
        <taxon>Oscillospiraceae</taxon>
        <taxon>Allofournierella</taxon>
    </lineage>
</organism>
<dbReference type="PANTHER" id="PTHR30522:SF0">
    <property type="entry name" value="NUCLEOSIDE TRIPHOSPHATE PYROPHOSPHOHYDROLASE"/>
    <property type="match status" value="1"/>
</dbReference>
<accession>A0ABT7UT84</accession>
<keyword evidence="3" id="KW-0378">Hydrolase</keyword>
<dbReference type="GO" id="GO:0047429">
    <property type="term" value="F:nucleoside triphosphate diphosphatase activity"/>
    <property type="evidence" value="ECO:0007669"/>
    <property type="project" value="UniProtKB-EC"/>
</dbReference>
<dbReference type="NCBIfam" id="NF007113">
    <property type="entry name" value="PRK09562.1"/>
    <property type="match status" value="1"/>
</dbReference>
<gene>
    <name evidence="3" type="primary">mazG</name>
    <name evidence="3" type="ORF">QUW08_12505</name>
</gene>
<reference evidence="3 4" key="3">
    <citation type="submission" date="2023-06" db="EMBL/GenBank/DDBJ databases">
        <authorList>
            <person name="Zeman M."/>
            <person name="Kubasova T."/>
            <person name="Jahodarova E."/>
            <person name="Nykrynova M."/>
            <person name="Rychlik I."/>
        </authorList>
    </citation>
    <scope>NUCLEOTIDE SEQUENCE [LARGE SCALE GENOMIC DNA]</scope>
    <source>
        <strain evidence="3 4">ET340</strain>
    </source>
</reference>
<dbReference type="InterPro" id="IPR021130">
    <property type="entry name" value="PRib-ATP_PPHydrolase-like"/>
</dbReference>
<keyword evidence="1" id="KW-0175">Coiled coil</keyword>
<evidence type="ECO:0000259" key="2">
    <source>
        <dbReference type="Pfam" id="PF03819"/>
    </source>
</evidence>
<dbReference type="InterPro" id="IPR011551">
    <property type="entry name" value="NTP_PyrPHydrolase_MazG"/>
</dbReference>